<dbReference type="Gene3D" id="3.90.320.10">
    <property type="match status" value="1"/>
</dbReference>
<keyword evidence="1" id="KW-0863">Zinc-finger</keyword>
<protein>
    <recommendedName>
        <fullName evidence="2">SWIM-type domain-containing protein</fullName>
    </recommendedName>
</protein>
<evidence type="ECO:0000256" key="1">
    <source>
        <dbReference type="PROSITE-ProRule" id="PRU00325"/>
    </source>
</evidence>
<accession>A0A8C1ZHU1</accession>
<name>A0A8C1ZHU1_CYPCA</name>
<keyword evidence="1" id="KW-0479">Metal-binding</keyword>
<dbReference type="Proteomes" id="UP000694700">
    <property type="component" value="Unplaced"/>
</dbReference>
<dbReference type="SUPFAM" id="SSF52980">
    <property type="entry name" value="Restriction endonuclease-like"/>
    <property type="match status" value="1"/>
</dbReference>
<dbReference type="Pfam" id="PF09588">
    <property type="entry name" value="YqaJ"/>
    <property type="match status" value="1"/>
</dbReference>
<organism evidence="3 4">
    <name type="scientific">Cyprinus carpio</name>
    <name type="common">Common carp</name>
    <dbReference type="NCBI Taxonomy" id="7962"/>
    <lineage>
        <taxon>Eukaryota</taxon>
        <taxon>Metazoa</taxon>
        <taxon>Chordata</taxon>
        <taxon>Craniata</taxon>
        <taxon>Vertebrata</taxon>
        <taxon>Euteleostomi</taxon>
        <taxon>Actinopterygii</taxon>
        <taxon>Neopterygii</taxon>
        <taxon>Teleostei</taxon>
        <taxon>Ostariophysi</taxon>
        <taxon>Cypriniformes</taxon>
        <taxon>Cyprinidae</taxon>
        <taxon>Cyprininae</taxon>
        <taxon>Cyprinus</taxon>
    </lineage>
</organism>
<dbReference type="PANTHER" id="PTHR47526:SF4">
    <property type="entry name" value="SWIM-TYPE DOMAIN-CONTAINING PROTEIN"/>
    <property type="match status" value="1"/>
</dbReference>
<dbReference type="InterPro" id="IPR007527">
    <property type="entry name" value="Znf_SWIM"/>
</dbReference>
<dbReference type="InterPro" id="IPR011604">
    <property type="entry name" value="PDDEXK-like_dom_sf"/>
</dbReference>
<dbReference type="PROSITE" id="PS50966">
    <property type="entry name" value="ZF_SWIM"/>
    <property type="match status" value="1"/>
</dbReference>
<dbReference type="GO" id="GO:0006281">
    <property type="term" value="P:DNA repair"/>
    <property type="evidence" value="ECO:0007669"/>
    <property type="project" value="UniProtKB-ARBA"/>
</dbReference>
<evidence type="ECO:0000313" key="3">
    <source>
        <dbReference type="Ensembl" id="ENSCCRP00015079910.1"/>
    </source>
</evidence>
<dbReference type="InterPro" id="IPR019080">
    <property type="entry name" value="YqaJ_viral_recombinase"/>
</dbReference>
<dbReference type="AlphaFoldDB" id="A0A8C1ZHU1"/>
<evidence type="ECO:0000313" key="4">
    <source>
        <dbReference type="Proteomes" id="UP000694700"/>
    </source>
</evidence>
<proteinExistence type="predicted"/>
<feature type="domain" description="SWIM-type" evidence="2">
    <location>
        <begin position="108"/>
        <end position="144"/>
    </location>
</feature>
<reference evidence="3" key="1">
    <citation type="submission" date="2025-08" db="UniProtKB">
        <authorList>
            <consortium name="Ensembl"/>
        </authorList>
    </citation>
    <scope>IDENTIFICATION</scope>
</reference>
<dbReference type="GO" id="GO:0008270">
    <property type="term" value="F:zinc ion binding"/>
    <property type="evidence" value="ECO:0007669"/>
    <property type="project" value="UniProtKB-KW"/>
</dbReference>
<evidence type="ECO:0000259" key="2">
    <source>
        <dbReference type="PROSITE" id="PS50966"/>
    </source>
</evidence>
<dbReference type="Ensembl" id="ENSCCRT00015082522.1">
    <property type="protein sequence ID" value="ENSCCRP00015079910.1"/>
    <property type="gene ID" value="ENSCCRG00015032336.1"/>
</dbReference>
<dbReference type="InterPro" id="IPR011335">
    <property type="entry name" value="Restrct_endonuc-II-like"/>
</dbReference>
<sequence>MASSRRYKEKISLIGVDPYQIDPIALSKDPSLLPAVTYPDIYNYLVHTVSAYTSQELKAFKSLESYNYFISGKVGSLLTFVPPTTSSNIVVIAEVKHSQKLSAPPLRPWVTAQKDGIILAAHCTCMAGLGETCSHVGAVLFTIKAAVLLRESQTVTEKPAYWLLPSGQPKEKYLEVENIDFHSKATIKHRLDTTFSEGKPIQYKDKQKLPDVSEPTDAEIATFLGELHATGDKPVLLSVIKDYAEFYAPVPNTDTGQPLSELFDEQCTSMTSEQLLLHCSNITVDISQSQADTIEQQTREQSKSKAWYRFRAGRITASRMKAACSTPPENPSQNLIKNICYPLSACFTSKATTWGCDHEQQALTCYHQKMHSHTNFRCETSGFVINPELPHISATPDGIVHCDCCGDGVVEVKCPFCAHDSISLKECVDGRFCLEESNGKLQLKHSHAYFFQVQTQMLVCNKEFADFVVWSENDVHIERIEPDIGLWEVIKSKSRDLFSKALLPELVGKLFSRPCPSAMPTDTADVTEVDPSEIREKPIPSDIICVCKQPYKVRDQVVRCHSEDCLHYGSISHE</sequence>
<dbReference type="CDD" id="cd22343">
    <property type="entry name" value="PDDEXK_lambda_exonuclease-like"/>
    <property type="match status" value="1"/>
</dbReference>
<keyword evidence="1" id="KW-0862">Zinc</keyword>
<dbReference type="PANTHER" id="PTHR47526">
    <property type="entry name" value="ATP-DEPENDENT DNA HELICASE"/>
    <property type="match status" value="1"/>
</dbReference>